<evidence type="ECO:0000313" key="2">
    <source>
        <dbReference type="EMBL" id="QPG05305.1"/>
    </source>
</evidence>
<feature type="signal peptide" evidence="1">
    <location>
        <begin position="1"/>
        <end position="24"/>
    </location>
</feature>
<dbReference type="KEGG" id="smaa:IT774_14500"/>
<dbReference type="InterPro" id="IPR007332">
    <property type="entry name" value="DUF411"/>
</dbReference>
<reference evidence="2 3" key="1">
    <citation type="submission" date="2020-11" db="EMBL/GenBank/DDBJ databases">
        <title>Complete genome sequence for Salinimonas sp. strain G2-b.</title>
        <authorList>
            <person name="Park S.-J."/>
        </authorList>
    </citation>
    <scope>NUCLEOTIDE SEQUENCE [LARGE SCALE GENOMIC DNA]</scope>
    <source>
        <strain evidence="2 3">G2-b</strain>
    </source>
</reference>
<dbReference type="Pfam" id="PF04214">
    <property type="entry name" value="DUF411"/>
    <property type="match status" value="1"/>
</dbReference>
<name>A0A7S9DXX8_9ALTE</name>
<accession>A0A7S9DXX8</accession>
<evidence type="ECO:0000313" key="3">
    <source>
        <dbReference type="Proteomes" id="UP000595095"/>
    </source>
</evidence>
<keyword evidence="1" id="KW-0732">Signal</keyword>
<feature type="chain" id="PRO_5032355190" evidence="1">
    <location>
        <begin position="25"/>
        <end position="176"/>
    </location>
</feature>
<keyword evidence="3" id="KW-1185">Reference proteome</keyword>
<sequence length="176" mass="19168">MNFYLNLRTVVVALCFSLFCAVTGAESSTQGKESSTQGKASSTPAVELQVFKSAQCGCCKKWMAHLTLRDFIIHGQDTTQLSTVKQQHGIAAEHQSCHTAVSQQGFVFEGHVPARFIRQFLQDPVPDAIGLSVPGMPTGSPGMEMGQRFEPYAVLVLFKDGSSDIYARVTNASEQY</sequence>
<gene>
    <name evidence="2" type="ORF">IT774_14500</name>
</gene>
<organism evidence="2 3">
    <name type="scientific">Salinimonas marina</name>
    <dbReference type="NCBI Taxonomy" id="2785918"/>
    <lineage>
        <taxon>Bacteria</taxon>
        <taxon>Pseudomonadati</taxon>
        <taxon>Pseudomonadota</taxon>
        <taxon>Gammaproteobacteria</taxon>
        <taxon>Alteromonadales</taxon>
        <taxon>Alteromonadaceae</taxon>
        <taxon>Alteromonas/Salinimonas group</taxon>
        <taxon>Salinimonas</taxon>
    </lineage>
</organism>
<proteinExistence type="predicted"/>
<dbReference type="EMBL" id="CP064795">
    <property type="protein sequence ID" value="QPG05305.1"/>
    <property type="molecule type" value="Genomic_DNA"/>
</dbReference>
<dbReference type="Proteomes" id="UP000595095">
    <property type="component" value="Chromosome"/>
</dbReference>
<dbReference type="AlphaFoldDB" id="A0A7S9DXX8"/>
<dbReference type="RefSeq" id="WP_195810395.1">
    <property type="nucleotide sequence ID" value="NZ_CP064795.1"/>
</dbReference>
<protein>
    <submittedName>
        <fullName evidence="2">DUF411 domain-containing protein</fullName>
    </submittedName>
</protein>
<evidence type="ECO:0000256" key="1">
    <source>
        <dbReference type="SAM" id="SignalP"/>
    </source>
</evidence>